<dbReference type="Proteomes" id="UP001193501">
    <property type="component" value="Unassembled WGS sequence"/>
</dbReference>
<reference evidence="2" key="1">
    <citation type="submission" date="2020-01" db="EMBL/GenBank/DDBJ databases">
        <authorList>
            <person name="Chen W.-M."/>
        </authorList>
    </citation>
    <scope>NUCLEOTIDE SEQUENCE</scope>
    <source>
        <strain evidence="2">CYK-10</strain>
    </source>
</reference>
<gene>
    <name evidence="2" type="ORF">GV832_08650</name>
</gene>
<dbReference type="RefSeq" id="WP_168774460.1">
    <property type="nucleotide sequence ID" value="NZ_JAABNR010000007.1"/>
</dbReference>
<evidence type="ECO:0000256" key="1">
    <source>
        <dbReference type="SAM" id="SignalP"/>
    </source>
</evidence>
<sequence>MRHFIPALSLAALSLAAPPAQAEDLSQEIAAKGIAPTLSRLSALPSPSPEEAFAINGLHFLRAVEVTFQARYAAGVTDRTGMLPFLQLPLPESPSPAPFDPAFLSNLFRAAQAELDQVAPLTTDFALTIGLDDLWFDINANALREPEEGFATLIAPFTAASPGPLPKVTFDTADAAWLAAYAHLLSGLCDLILAYDPTEAMTKVAATKAKLAELGPLTPDPIFGDMNPGGLDFVDLFAVVIETLRREPDPARTASAKAHLLQMVALNRDFWTKVNAETDNQAEWIPNDRQTSALGIAVPQGAGAEWLRVLDDVQALLEGRKLIPWWRIEGAGIDLGAFLDKPAPLDIPGWVQGWSALPYLKQGPLVTAESLDRFDALLQGNAMLFALYFN</sequence>
<evidence type="ECO:0000313" key="2">
    <source>
        <dbReference type="EMBL" id="NBZ87645.1"/>
    </source>
</evidence>
<name>A0AAE4YDK3_9RHOB</name>
<comment type="caution">
    <text evidence="2">The sequence shown here is derived from an EMBL/GenBank/DDBJ whole genome shotgun (WGS) entry which is preliminary data.</text>
</comment>
<organism evidence="2 3">
    <name type="scientific">Stagnihabitans tardus</name>
    <dbReference type="NCBI Taxonomy" id="2699202"/>
    <lineage>
        <taxon>Bacteria</taxon>
        <taxon>Pseudomonadati</taxon>
        <taxon>Pseudomonadota</taxon>
        <taxon>Alphaproteobacteria</taxon>
        <taxon>Rhodobacterales</taxon>
        <taxon>Paracoccaceae</taxon>
        <taxon>Stagnihabitans</taxon>
    </lineage>
</organism>
<accession>A0AAE4YDK3</accession>
<dbReference type="EMBL" id="JAABNR010000007">
    <property type="protein sequence ID" value="NBZ87645.1"/>
    <property type="molecule type" value="Genomic_DNA"/>
</dbReference>
<protein>
    <submittedName>
        <fullName evidence="2">Uncharacterized protein</fullName>
    </submittedName>
</protein>
<feature type="chain" id="PRO_5042271763" evidence="1">
    <location>
        <begin position="23"/>
        <end position="390"/>
    </location>
</feature>
<proteinExistence type="predicted"/>
<evidence type="ECO:0000313" key="3">
    <source>
        <dbReference type="Proteomes" id="UP001193501"/>
    </source>
</evidence>
<feature type="signal peptide" evidence="1">
    <location>
        <begin position="1"/>
        <end position="22"/>
    </location>
</feature>
<keyword evidence="3" id="KW-1185">Reference proteome</keyword>
<dbReference type="AlphaFoldDB" id="A0AAE4YDK3"/>
<keyword evidence="1" id="KW-0732">Signal</keyword>